<evidence type="ECO:0000313" key="12">
    <source>
        <dbReference type="Proteomes" id="UP000242313"/>
    </source>
</evidence>
<dbReference type="GO" id="GO:0071111">
    <property type="term" value="F:cyclic-guanylate-specific phosphodiesterase activity"/>
    <property type="evidence" value="ECO:0007669"/>
    <property type="project" value="UniProtKB-EC"/>
</dbReference>
<dbReference type="InterPro" id="IPR000160">
    <property type="entry name" value="GGDEF_dom"/>
</dbReference>
<organism evidence="11 12">
    <name type="scientific">Pseudomonas abyssi</name>
    <dbReference type="NCBI Taxonomy" id="170540"/>
    <lineage>
        <taxon>Bacteria</taxon>
        <taxon>Pseudomonadati</taxon>
        <taxon>Pseudomonadota</taxon>
        <taxon>Gammaproteobacteria</taxon>
        <taxon>Pseudomonadales</taxon>
        <taxon>Pseudomonadaceae</taxon>
        <taxon>Pseudomonas</taxon>
    </lineage>
</organism>
<keyword evidence="12" id="KW-1185">Reference proteome</keyword>
<dbReference type="SMART" id="SM00267">
    <property type="entry name" value="GGDEF"/>
    <property type="match status" value="1"/>
</dbReference>
<feature type="domain" description="PAS" evidence="7">
    <location>
        <begin position="363"/>
        <end position="432"/>
    </location>
</feature>
<evidence type="ECO:0000256" key="3">
    <source>
        <dbReference type="ARBA" id="ARBA00012282"/>
    </source>
</evidence>
<keyword evidence="6" id="KW-1133">Transmembrane helix</keyword>
<dbReference type="Pfam" id="PF00990">
    <property type="entry name" value="GGDEF"/>
    <property type="match status" value="1"/>
</dbReference>
<evidence type="ECO:0000256" key="2">
    <source>
        <dbReference type="ARBA" id="ARBA00004533"/>
    </source>
</evidence>
<feature type="transmembrane region" description="Helical" evidence="6">
    <location>
        <begin position="43"/>
        <end position="64"/>
    </location>
</feature>
<comment type="catalytic activity">
    <reaction evidence="5">
        <text>3',3'-c-di-GMP + H2O = 5'-phosphoguanylyl(3'-&gt;5')guanosine + H(+)</text>
        <dbReference type="Rhea" id="RHEA:24902"/>
        <dbReference type="ChEBI" id="CHEBI:15377"/>
        <dbReference type="ChEBI" id="CHEBI:15378"/>
        <dbReference type="ChEBI" id="CHEBI:58754"/>
        <dbReference type="ChEBI" id="CHEBI:58805"/>
        <dbReference type="EC" id="3.1.4.52"/>
    </reaction>
    <physiologicalReaction direction="left-to-right" evidence="5">
        <dbReference type="Rhea" id="RHEA:24903"/>
    </physiologicalReaction>
</comment>
<dbReference type="AlphaFoldDB" id="A0A2A3MIT7"/>
<keyword evidence="4" id="KW-0973">c-di-GMP</keyword>
<comment type="caution">
    <text evidence="11">The sequence shown here is derived from an EMBL/GenBank/DDBJ whole genome shotgun (WGS) entry which is preliminary data.</text>
</comment>
<dbReference type="PANTHER" id="PTHR44757">
    <property type="entry name" value="DIGUANYLATE CYCLASE DGCP"/>
    <property type="match status" value="1"/>
</dbReference>
<evidence type="ECO:0000259" key="8">
    <source>
        <dbReference type="PROSITE" id="PS50113"/>
    </source>
</evidence>
<comment type="subcellular location">
    <subcellularLocation>
        <location evidence="2">Cell inner membrane</location>
    </subcellularLocation>
</comment>
<evidence type="ECO:0000256" key="1">
    <source>
        <dbReference type="ARBA" id="ARBA00001946"/>
    </source>
</evidence>
<dbReference type="GO" id="GO:0005886">
    <property type="term" value="C:plasma membrane"/>
    <property type="evidence" value="ECO:0007669"/>
    <property type="project" value="UniProtKB-SubCell"/>
</dbReference>
<dbReference type="Gene3D" id="3.30.70.270">
    <property type="match status" value="1"/>
</dbReference>
<dbReference type="InterPro" id="IPR001610">
    <property type="entry name" value="PAC"/>
</dbReference>
<dbReference type="SMART" id="SM00091">
    <property type="entry name" value="PAS"/>
    <property type="match status" value="4"/>
</dbReference>
<dbReference type="InterPro" id="IPR001633">
    <property type="entry name" value="EAL_dom"/>
</dbReference>
<dbReference type="Gene3D" id="3.30.450.20">
    <property type="entry name" value="PAS domain"/>
    <property type="match status" value="4"/>
</dbReference>
<dbReference type="PANTHER" id="PTHR44757:SF2">
    <property type="entry name" value="BIOFILM ARCHITECTURE MAINTENANCE PROTEIN MBAA"/>
    <property type="match status" value="1"/>
</dbReference>
<sequence>MQCHALHPARPAALLLGIAPCIGLNWHNTIVTPWMQGVVLMKAATGSIAALAIIGAGCQTAVAAPLKDVPVSQVGMLLLSCALLLAAHGLNQLRRRAQRRHKATLALLDHQQHRYRSLVENLHVVSWEMTYPSLRFTYVSPHAADLLGLPISDWLAPGFLLARLHPRDSVRVQEQLRQQADGGQGRSFDFRLQHPCGKATWVRAVINSVSAEQYEAVALQGLLIDIQEQKLIEQALRTSQQKFASVFHNCPDVIVLASADDGRLLSVNNTFEDQFGIPAAAALGRTATELTIWADPSSGPALLKRLNTQAESNVEVQFRRPDDSQFTGLLSSRAVTLEERAILMVVIRDISALKVTQEQLRLSEQKFSRAFHASPDGLLITRASDGMLLDVNDGFTQITGYSRQQAVGNTTLALHLWSIAEDRDRMIETLQREGRVRNMLSRVTNANGEVRQVEISTEAINVDNQDCMLSIARDVTERIAMERSLRQAATVFENTNEGVLITDANSHVVAVNQAFTRITGYPESLLVGKPLGFLSSQTEDRHILEQASAALAEHGQWQGETWNRRANGDLYAAWINISQVLNVDGSLNHLVAVFSDITPLKQTQARLDHQAHHDPLTGLPNRILFETRLRDALHTSQLNPQPDLIGALLFIDLDRFKQINDSLGHSVGDSLLQSVSKRLCSVLREVDTVARHGGDEFIVLLPGLHSDGDAAAVADKLLALFRRSFICAGHEFFVSASIGISLFPRNAEDVDSLIKHADAAMYRAKNQGRNRYAFYTSDLTVSAQHRMEMENDMRRGLERNEFILYYQPKQDLASGHLNGVEALVRWQHPQRGLVDPDQFIPLAEETGLIVDLGRRIIDLTCAQIAAWRQAGLALPRVAINVSGVQLVGTQLVTDLRHALSEHQVPAKLLELEITEDFVMNQNREAIHLLELFRDMNIQLAIDDFGTGYSSLAYLKELPLDTLKIDRSFVSGLPGSHHDAAISQTIIVLAHNLGMNVVAEGVETPEQRQLLLEQGCDSVQGYLISSPLPPAQFAAAFLKAMPSHQSSHPV</sequence>
<evidence type="ECO:0000259" key="9">
    <source>
        <dbReference type="PROSITE" id="PS50883"/>
    </source>
</evidence>
<evidence type="ECO:0000256" key="6">
    <source>
        <dbReference type="SAM" id="Phobius"/>
    </source>
</evidence>
<dbReference type="PROSITE" id="PS50887">
    <property type="entry name" value="GGDEF"/>
    <property type="match status" value="1"/>
</dbReference>
<feature type="domain" description="PAS" evidence="7">
    <location>
        <begin position="484"/>
        <end position="555"/>
    </location>
</feature>
<dbReference type="Pfam" id="PF08447">
    <property type="entry name" value="PAS_3"/>
    <property type="match status" value="1"/>
</dbReference>
<dbReference type="CDD" id="cd00130">
    <property type="entry name" value="PAS"/>
    <property type="match status" value="4"/>
</dbReference>
<comment type="cofactor">
    <cofactor evidence="1">
        <name>Mg(2+)</name>
        <dbReference type="ChEBI" id="CHEBI:18420"/>
    </cofactor>
</comment>
<dbReference type="SMART" id="SM00086">
    <property type="entry name" value="PAC"/>
    <property type="match status" value="4"/>
</dbReference>
<dbReference type="PROSITE" id="PS50112">
    <property type="entry name" value="PAS"/>
    <property type="match status" value="3"/>
</dbReference>
<dbReference type="Pfam" id="PF13426">
    <property type="entry name" value="PAS_9"/>
    <property type="match status" value="3"/>
</dbReference>
<feature type="transmembrane region" description="Helical" evidence="6">
    <location>
        <begin position="12"/>
        <end position="31"/>
    </location>
</feature>
<dbReference type="SMART" id="SM00052">
    <property type="entry name" value="EAL"/>
    <property type="match status" value="1"/>
</dbReference>
<evidence type="ECO:0000256" key="4">
    <source>
        <dbReference type="ARBA" id="ARBA00022636"/>
    </source>
</evidence>
<dbReference type="PROSITE" id="PS50883">
    <property type="entry name" value="EAL"/>
    <property type="match status" value="1"/>
</dbReference>
<dbReference type="InterPro" id="IPR043128">
    <property type="entry name" value="Rev_trsase/Diguanyl_cyclase"/>
</dbReference>
<dbReference type="SUPFAM" id="SSF141868">
    <property type="entry name" value="EAL domain-like"/>
    <property type="match status" value="1"/>
</dbReference>
<dbReference type="CDD" id="cd01949">
    <property type="entry name" value="GGDEF"/>
    <property type="match status" value="1"/>
</dbReference>
<dbReference type="GO" id="GO:0071732">
    <property type="term" value="P:cellular response to nitric oxide"/>
    <property type="evidence" value="ECO:0007669"/>
    <property type="project" value="UniProtKB-ARBA"/>
</dbReference>
<dbReference type="SUPFAM" id="SSF55785">
    <property type="entry name" value="PYP-like sensor domain (PAS domain)"/>
    <property type="match status" value="4"/>
</dbReference>
<dbReference type="InterPro" id="IPR000700">
    <property type="entry name" value="PAS-assoc_C"/>
</dbReference>
<dbReference type="InterPro" id="IPR052155">
    <property type="entry name" value="Biofilm_reg_signaling"/>
</dbReference>
<evidence type="ECO:0000259" key="10">
    <source>
        <dbReference type="PROSITE" id="PS50887"/>
    </source>
</evidence>
<dbReference type="NCBIfam" id="TIGR00254">
    <property type="entry name" value="GGDEF"/>
    <property type="match status" value="1"/>
</dbReference>
<evidence type="ECO:0000313" key="11">
    <source>
        <dbReference type="EMBL" id="PBK04575.1"/>
    </source>
</evidence>
<dbReference type="InterPro" id="IPR035965">
    <property type="entry name" value="PAS-like_dom_sf"/>
</dbReference>
<feature type="domain" description="GGDEF" evidence="10">
    <location>
        <begin position="644"/>
        <end position="777"/>
    </location>
</feature>
<dbReference type="SUPFAM" id="SSF55073">
    <property type="entry name" value="Nucleotide cyclase"/>
    <property type="match status" value="1"/>
</dbReference>
<feature type="domain" description="PAS" evidence="7">
    <location>
        <begin position="111"/>
        <end position="183"/>
    </location>
</feature>
<feature type="domain" description="PAC" evidence="8">
    <location>
        <begin position="557"/>
        <end position="609"/>
    </location>
</feature>
<feature type="domain" description="PAC" evidence="8">
    <location>
        <begin position="186"/>
        <end position="238"/>
    </location>
</feature>
<dbReference type="InterPro" id="IPR029787">
    <property type="entry name" value="Nucleotide_cyclase"/>
</dbReference>
<dbReference type="CDD" id="cd01948">
    <property type="entry name" value="EAL"/>
    <property type="match status" value="1"/>
</dbReference>
<dbReference type="EMBL" id="NTMR01000010">
    <property type="protein sequence ID" value="PBK04575.1"/>
    <property type="molecule type" value="Genomic_DNA"/>
</dbReference>
<protein>
    <recommendedName>
        <fullName evidence="3">cyclic-guanylate-specific phosphodiesterase</fullName>
        <ecNumber evidence="3">3.1.4.52</ecNumber>
    </recommendedName>
</protein>
<dbReference type="NCBIfam" id="TIGR00229">
    <property type="entry name" value="sensory_box"/>
    <property type="match status" value="4"/>
</dbReference>
<proteinExistence type="predicted"/>
<keyword evidence="6" id="KW-0812">Transmembrane</keyword>
<name>A0A2A3MIT7_9PSED</name>
<dbReference type="FunFam" id="3.20.20.450:FF:000001">
    <property type="entry name" value="Cyclic di-GMP phosphodiesterase yahA"/>
    <property type="match status" value="1"/>
</dbReference>
<evidence type="ECO:0000259" key="7">
    <source>
        <dbReference type="PROSITE" id="PS50112"/>
    </source>
</evidence>
<dbReference type="InterPro" id="IPR013655">
    <property type="entry name" value="PAS_fold_3"/>
</dbReference>
<reference evidence="11 12" key="1">
    <citation type="submission" date="2017-09" db="EMBL/GenBank/DDBJ databases">
        <title>Pseudomonas abyssi sp. nov. isolated from Abyssopelagic Water.</title>
        <authorList>
            <person name="Wei Y."/>
        </authorList>
    </citation>
    <scope>NUCLEOTIDE SEQUENCE [LARGE SCALE GENOMIC DNA]</scope>
    <source>
        <strain evidence="11 12">MT5</strain>
    </source>
</reference>
<accession>A0A2A3MIT7</accession>
<dbReference type="Gene3D" id="3.20.20.450">
    <property type="entry name" value="EAL domain"/>
    <property type="match status" value="1"/>
</dbReference>
<dbReference type="Pfam" id="PF00563">
    <property type="entry name" value="EAL"/>
    <property type="match status" value="1"/>
</dbReference>
<dbReference type="InterPro" id="IPR000014">
    <property type="entry name" value="PAS"/>
</dbReference>
<gene>
    <name evidence="11" type="ORF">CNQ84_08080</name>
</gene>
<dbReference type="FunFam" id="3.30.70.270:FF:000001">
    <property type="entry name" value="Diguanylate cyclase domain protein"/>
    <property type="match status" value="1"/>
</dbReference>
<evidence type="ECO:0000256" key="5">
    <source>
        <dbReference type="ARBA" id="ARBA00051114"/>
    </source>
</evidence>
<dbReference type="Proteomes" id="UP000242313">
    <property type="component" value="Unassembled WGS sequence"/>
</dbReference>
<dbReference type="PROSITE" id="PS50113">
    <property type="entry name" value="PAC"/>
    <property type="match status" value="2"/>
</dbReference>
<keyword evidence="6" id="KW-0472">Membrane</keyword>
<dbReference type="InterPro" id="IPR035919">
    <property type="entry name" value="EAL_sf"/>
</dbReference>
<dbReference type="EC" id="3.1.4.52" evidence="3"/>
<feature type="transmembrane region" description="Helical" evidence="6">
    <location>
        <begin position="70"/>
        <end position="90"/>
    </location>
</feature>
<feature type="domain" description="EAL" evidence="9">
    <location>
        <begin position="786"/>
        <end position="1040"/>
    </location>
</feature>